<organism evidence="1 2">
    <name type="scientific">Mycena chlorophos</name>
    <name type="common">Agaric fungus</name>
    <name type="synonym">Agaricus chlorophos</name>
    <dbReference type="NCBI Taxonomy" id="658473"/>
    <lineage>
        <taxon>Eukaryota</taxon>
        <taxon>Fungi</taxon>
        <taxon>Dikarya</taxon>
        <taxon>Basidiomycota</taxon>
        <taxon>Agaricomycotina</taxon>
        <taxon>Agaricomycetes</taxon>
        <taxon>Agaricomycetidae</taxon>
        <taxon>Agaricales</taxon>
        <taxon>Marasmiineae</taxon>
        <taxon>Mycenaceae</taxon>
        <taxon>Mycena</taxon>
    </lineage>
</organism>
<evidence type="ECO:0008006" key="3">
    <source>
        <dbReference type="Google" id="ProtNLM"/>
    </source>
</evidence>
<keyword evidence="2" id="KW-1185">Reference proteome</keyword>
<proteinExistence type="predicted"/>
<protein>
    <recommendedName>
        <fullName evidence="3">BTB domain-containing protein</fullName>
    </recommendedName>
</protein>
<name>A0ABQ0LEB6_MYCCL</name>
<sequence>MIANSFLSFTVIMDVDPPLTELHRIEELWFDDGNIVLQAGYAQYKVFRGILARHSVVFQDMFAFPQPPDEESVDGCPLVHLPDAEVEVTPFLKALFEPNYFPPFPMKTKLVTLYGCLRLSSKYGVDAIRTNALKHLTSMFHTSFDEWDDERSVEDLDNEYPQYLVCCLQLGYEVDAAWTLPCMYYTLATYFDVLKLSQFHGVRWRGIEGKIAEAHQGAVMAGAEEQMRECWNVVLDVLADPSILEQCETSNACGAAILARLHAFQRDNREFCRDPLSMWQPSDWTALRVCPDCHSRLKRKVEAKQQAFWDRLPEIYGLPSWAELEARKKVALGDEDDEE</sequence>
<dbReference type="Proteomes" id="UP000815677">
    <property type="component" value="Unassembled WGS sequence"/>
</dbReference>
<gene>
    <name evidence="1" type="ORF">MCHLO_06759</name>
</gene>
<evidence type="ECO:0000313" key="1">
    <source>
        <dbReference type="EMBL" id="GAT49448.1"/>
    </source>
</evidence>
<accession>A0ABQ0LEB6</accession>
<dbReference type="EMBL" id="DF845508">
    <property type="protein sequence ID" value="GAT49448.1"/>
    <property type="molecule type" value="Genomic_DNA"/>
</dbReference>
<reference evidence="1" key="1">
    <citation type="submission" date="2014-09" db="EMBL/GenBank/DDBJ databases">
        <title>Genome sequence of the luminous mushroom Mycena chlorophos for searching fungal bioluminescence genes.</title>
        <authorList>
            <person name="Tanaka Y."/>
            <person name="Kasuga D."/>
            <person name="Oba Y."/>
            <person name="Hase S."/>
            <person name="Sato K."/>
            <person name="Oba Y."/>
            <person name="Sakakibara Y."/>
        </authorList>
    </citation>
    <scope>NUCLEOTIDE SEQUENCE</scope>
</reference>
<evidence type="ECO:0000313" key="2">
    <source>
        <dbReference type="Proteomes" id="UP000815677"/>
    </source>
</evidence>